<dbReference type="OrthoDB" id="5401779at2759"/>
<evidence type="ECO:0000256" key="2">
    <source>
        <dbReference type="ARBA" id="ARBA00022692"/>
    </source>
</evidence>
<keyword evidence="3 6" id="KW-1133">Transmembrane helix</keyword>
<accession>A0A8E2EKC4</accession>
<sequence>MTLVRCSICILFIRIFFTRTFSKLRHVSPSHYAPAPTATPTTLECLLTSISAYVALGLSIGWCFFVIISAGVICTPFEYNWDKSIIAGRCGNEKGTYIAIASWSIALDCLIWILPIPVVWQLQLPQAHRVALIAVFGLGLLDVAASIFRIKTVLQNAFFKDLTYTAIASELWAIAEVSIAIVTACCPLLRPIFEKMVSKRLAKWVESHISTRISMTVSARSGVTITPRPQTQESPEDEMENAEELTTRVVRRMTATGI</sequence>
<dbReference type="PANTHER" id="PTHR33048">
    <property type="entry name" value="PTH11-LIKE INTEGRAL MEMBRANE PROTEIN (AFU_ORTHOLOGUE AFUA_5G11245)"/>
    <property type="match status" value="1"/>
</dbReference>
<evidence type="ECO:0000256" key="4">
    <source>
        <dbReference type="ARBA" id="ARBA00023136"/>
    </source>
</evidence>
<evidence type="ECO:0000256" key="6">
    <source>
        <dbReference type="SAM" id="Phobius"/>
    </source>
</evidence>
<dbReference type="AlphaFoldDB" id="A0A8E2EKC4"/>
<evidence type="ECO:0000256" key="5">
    <source>
        <dbReference type="ARBA" id="ARBA00038359"/>
    </source>
</evidence>
<name>A0A8E2EKC4_9PEZI</name>
<dbReference type="InterPro" id="IPR052337">
    <property type="entry name" value="SAT4-like"/>
</dbReference>
<gene>
    <name evidence="8" type="ORF">K432DRAFT_343140</name>
</gene>
<feature type="transmembrane region" description="Helical" evidence="6">
    <location>
        <begin position="171"/>
        <end position="193"/>
    </location>
</feature>
<reference evidence="8 9" key="1">
    <citation type="journal article" date="2016" name="Nat. Commun.">
        <title>Ectomycorrhizal ecology is imprinted in the genome of the dominant symbiotic fungus Cenococcum geophilum.</title>
        <authorList>
            <consortium name="DOE Joint Genome Institute"/>
            <person name="Peter M."/>
            <person name="Kohler A."/>
            <person name="Ohm R.A."/>
            <person name="Kuo A."/>
            <person name="Krutzmann J."/>
            <person name="Morin E."/>
            <person name="Arend M."/>
            <person name="Barry K.W."/>
            <person name="Binder M."/>
            <person name="Choi C."/>
            <person name="Clum A."/>
            <person name="Copeland A."/>
            <person name="Grisel N."/>
            <person name="Haridas S."/>
            <person name="Kipfer T."/>
            <person name="LaButti K."/>
            <person name="Lindquist E."/>
            <person name="Lipzen A."/>
            <person name="Maire R."/>
            <person name="Meier B."/>
            <person name="Mihaltcheva S."/>
            <person name="Molinier V."/>
            <person name="Murat C."/>
            <person name="Poggeler S."/>
            <person name="Quandt C.A."/>
            <person name="Sperisen C."/>
            <person name="Tritt A."/>
            <person name="Tisserant E."/>
            <person name="Crous P.W."/>
            <person name="Henrissat B."/>
            <person name="Nehls U."/>
            <person name="Egli S."/>
            <person name="Spatafora J.W."/>
            <person name="Grigoriev I.V."/>
            <person name="Martin F.M."/>
        </authorList>
    </citation>
    <scope>NUCLEOTIDE SEQUENCE [LARGE SCALE GENOMIC DNA]</scope>
    <source>
        <strain evidence="8 9">CBS 459.81</strain>
    </source>
</reference>
<protein>
    <recommendedName>
        <fullName evidence="7">Rhodopsin domain-containing protein</fullName>
    </recommendedName>
</protein>
<evidence type="ECO:0000256" key="1">
    <source>
        <dbReference type="ARBA" id="ARBA00004141"/>
    </source>
</evidence>
<organism evidence="8 9">
    <name type="scientific">Lepidopterella palustris CBS 459.81</name>
    <dbReference type="NCBI Taxonomy" id="1314670"/>
    <lineage>
        <taxon>Eukaryota</taxon>
        <taxon>Fungi</taxon>
        <taxon>Dikarya</taxon>
        <taxon>Ascomycota</taxon>
        <taxon>Pezizomycotina</taxon>
        <taxon>Dothideomycetes</taxon>
        <taxon>Pleosporomycetidae</taxon>
        <taxon>Mytilinidiales</taxon>
        <taxon>Argynnaceae</taxon>
        <taxon>Lepidopterella</taxon>
    </lineage>
</organism>
<dbReference type="InterPro" id="IPR049326">
    <property type="entry name" value="Rhodopsin_dom_fungi"/>
</dbReference>
<dbReference type="GO" id="GO:0016020">
    <property type="term" value="C:membrane"/>
    <property type="evidence" value="ECO:0007669"/>
    <property type="project" value="UniProtKB-SubCell"/>
</dbReference>
<evidence type="ECO:0000313" key="8">
    <source>
        <dbReference type="EMBL" id="OCK85406.1"/>
    </source>
</evidence>
<feature type="domain" description="Rhodopsin" evidence="7">
    <location>
        <begin position="50"/>
        <end position="194"/>
    </location>
</feature>
<feature type="transmembrane region" description="Helical" evidence="6">
    <location>
        <begin position="46"/>
        <end position="74"/>
    </location>
</feature>
<comment type="similarity">
    <text evidence="5">Belongs to the SAT4 family.</text>
</comment>
<evidence type="ECO:0000256" key="3">
    <source>
        <dbReference type="ARBA" id="ARBA00022989"/>
    </source>
</evidence>
<evidence type="ECO:0000259" key="7">
    <source>
        <dbReference type="Pfam" id="PF20684"/>
    </source>
</evidence>
<keyword evidence="9" id="KW-1185">Reference proteome</keyword>
<dbReference type="Pfam" id="PF20684">
    <property type="entry name" value="Fung_rhodopsin"/>
    <property type="match status" value="1"/>
</dbReference>
<evidence type="ECO:0000313" key="9">
    <source>
        <dbReference type="Proteomes" id="UP000250266"/>
    </source>
</evidence>
<dbReference type="PANTHER" id="PTHR33048:SF47">
    <property type="entry name" value="INTEGRAL MEMBRANE PROTEIN-RELATED"/>
    <property type="match status" value="1"/>
</dbReference>
<dbReference type="Proteomes" id="UP000250266">
    <property type="component" value="Unassembled WGS sequence"/>
</dbReference>
<dbReference type="EMBL" id="KV744819">
    <property type="protein sequence ID" value="OCK85406.1"/>
    <property type="molecule type" value="Genomic_DNA"/>
</dbReference>
<keyword evidence="4 6" id="KW-0472">Membrane</keyword>
<keyword evidence="2 6" id="KW-0812">Transmembrane</keyword>
<feature type="transmembrane region" description="Helical" evidence="6">
    <location>
        <begin position="95"/>
        <end position="118"/>
    </location>
</feature>
<comment type="subcellular location">
    <subcellularLocation>
        <location evidence="1">Membrane</location>
        <topology evidence="1">Multi-pass membrane protein</topology>
    </subcellularLocation>
</comment>
<feature type="transmembrane region" description="Helical" evidence="6">
    <location>
        <begin position="130"/>
        <end position="150"/>
    </location>
</feature>
<proteinExistence type="inferred from homology"/>